<evidence type="ECO:0000313" key="3">
    <source>
        <dbReference type="EMBL" id="TWI06654.1"/>
    </source>
</evidence>
<feature type="signal peptide" evidence="2">
    <location>
        <begin position="1"/>
        <end position="20"/>
    </location>
</feature>
<keyword evidence="2" id="KW-0732">Signal</keyword>
<organism evidence="3 4">
    <name type="scientific">Bradyrhizobium daqingense</name>
    <dbReference type="NCBI Taxonomy" id="993502"/>
    <lineage>
        <taxon>Bacteria</taxon>
        <taxon>Pseudomonadati</taxon>
        <taxon>Pseudomonadota</taxon>
        <taxon>Alphaproteobacteria</taxon>
        <taxon>Hyphomicrobiales</taxon>
        <taxon>Nitrobacteraceae</taxon>
        <taxon>Bradyrhizobium</taxon>
    </lineage>
</organism>
<dbReference type="Proteomes" id="UP000317176">
    <property type="component" value="Unassembled WGS sequence"/>
</dbReference>
<sequence>MKLLAITATILAGSISFAMAQSSGGGAGGSSSSGGASAAGTSSTSGSTLSNGTTLSGTGGAPVPNTSNALRRGATGDRLGVAAPDQNGGGSRPTYNTPIADAAVRQLGDTNPGILKK</sequence>
<proteinExistence type="predicted"/>
<keyword evidence="4" id="KW-1185">Reference proteome</keyword>
<feature type="region of interest" description="Disordered" evidence="1">
    <location>
        <begin position="21"/>
        <end position="117"/>
    </location>
</feature>
<evidence type="ECO:0000256" key="1">
    <source>
        <dbReference type="SAM" id="MobiDB-lite"/>
    </source>
</evidence>
<gene>
    <name evidence="3" type="ORF">IQ17_02869</name>
</gene>
<name>A0A562LGB0_9BRAD</name>
<accession>A0A562LGB0</accession>
<dbReference type="AlphaFoldDB" id="A0A562LGB0"/>
<comment type="caution">
    <text evidence="3">The sequence shown here is derived from an EMBL/GenBank/DDBJ whole genome shotgun (WGS) entry which is preliminary data.</text>
</comment>
<dbReference type="EMBL" id="VLKL01000006">
    <property type="protein sequence ID" value="TWI06654.1"/>
    <property type="molecule type" value="Genomic_DNA"/>
</dbReference>
<protein>
    <submittedName>
        <fullName evidence="3">Uncharacterized protein</fullName>
    </submittedName>
</protein>
<evidence type="ECO:0000256" key="2">
    <source>
        <dbReference type="SAM" id="SignalP"/>
    </source>
</evidence>
<reference evidence="3 4" key="1">
    <citation type="journal article" date="2015" name="Stand. Genomic Sci.">
        <title>Genomic Encyclopedia of Bacterial and Archaeal Type Strains, Phase III: the genomes of soil and plant-associated and newly described type strains.</title>
        <authorList>
            <person name="Whitman W.B."/>
            <person name="Woyke T."/>
            <person name="Klenk H.P."/>
            <person name="Zhou Y."/>
            <person name="Lilburn T.G."/>
            <person name="Beck B.J."/>
            <person name="De Vos P."/>
            <person name="Vandamme P."/>
            <person name="Eisen J.A."/>
            <person name="Garrity G."/>
            <person name="Hugenholtz P."/>
            <person name="Kyrpides N.C."/>
        </authorList>
    </citation>
    <scope>NUCLEOTIDE SEQUENCE [LARGE SCALE GENOMIC DNA]</scope>
    <source>
        <strain evidence="3 4">CGMCC 1.10947</strain>
    </source>
</reference>
<feature type="compositionally biased region" description="Low complexity" evidence="1">
    <location>
        <begin position="33"/>
        <end position="56"/>
    </location>
</feature>
<evidence type="ECO:0000313" key="4">
    <source>
        <dbReference type="Proteomes" id="UP000317176"/>
    </source>
</evidence>
<feature type="chain" id="PRO_5021751872" evidence="2">
    <location>
        <begin position="21"/>
        <end position="117"/>
    </location>
</feature>
<feature type="compositionally biased region" description="Gly residues" evidence="1">
    <location>
        <begin position="23"/>
        <end position="32"/>
    </location>
</feature>